<evidence type="ECO:0000313" key="3">
    <source>
        <dbReference type="Proteomes" id="UP000823749"/>
    </source>
</evidence>
<dbReference type="AlphaFoldDB" id="A0AAV6JVC2"/>
<gene>
    <name evidence="2" type="ORF">RHGRI_016725</name>
</gene>
<reference evidence="2 3" key="1">
    <citation type="submission" date="2020-08" db="EMBL/GenBank/DDBJ databases">
        <title>Plant Genome Project.</title>
        <authorList>
            <person name="Zhang R.-G."/>
        </authorList>
    </citation>
    <scope>NUCLEOTIDE SEQUENCE [LARGE SCALE GENOMIC DNA]</scope>
    <source>
        <strain evidence="2">WSP0</strain>
        <tissue evidence="2">Leaf</tissue>
    </source>
</reference>
<evidence type="ECO:0000256" key="1">
    <source>
        <dbReference type="SAM" id="MobiDB-lite"/>
    </source>
</evidence>
<protein>
    <submittedName>
        <fullName evidence="2">Uncharacterized protein</fullName>
    </submittedName>
</protein>
<name>A0AAV6JVC2_9ERIC</name>
<organism evidence="2 3">
    <name type="scientific">Rhododendron griersonianum</name>
    <dbReference type="NCBI Taxonomy" id="479676"/>
    <lineage>
        <taxon>Eukaryota</taxon>
        <taxon>Viridiplantae</taxon>
        <taxon>Streptophyta</taxon>
        <taxon>Embryophyta</taxon>
        <taxon>Tracheophyta</taxon>
        <taxon>Spermatophyta</taxon>
        <taxon>Magnoliopsida</taxon>
        <taxon>eudicotyledons</taxon>
        <taxon>Gunneridae</taxon>
        <taxon>Pentapetalae</taxon>
        <taxon>asterids</taxon>
        <taxon>Ericales</taxon>
        <taxon>Ericaceae</taxon>
        <taxon>Ericoideae</taxon>
        <taxon>Rhodoreae</taxon>
        <taxon>Rhododendron</taxon>
    </lineage>
</organism>
<evidence type="ECO:0000313" key="2">
    <source>
        <dbReference type="EMBL" id="KAG5544065.1"/>
    </source>
</evidence>
<dbReference type="EMBL" id="JACTNZ010000006">
    <property type="protein sequence ID" value="KAG5544065.1"/>
    <property type="molecule type" value="Genomic_DNA"/>
</dbReference>
<dbReference type="Proteomes" id="UP000823749">
    <property type="component" value="Chromosome 6"/>
</dbReference>
<feature type="region of interest" description="Disordered" evidence="1">
    <location>
        <begin position="42"/>
        <end position="65"/>
    </location>
</feature>
<keyword evidence="3" id="KW-1185">Reference proteome</keyword>
<proteinExistence type="predicted"/>
<accession>A0AAV6JVC2</accession>
<sequence length="65" mass="7577">MKVLEWNDVLRKKKEISAERWVVERKDRRSIGRWPGRSPWSCSYGGDGQRGGEMSAQKVDVKGLW</sequence>
<comment type="caution">
    <text evidence="2">The sequence shown here is derived from an EMBL/GenBank/DDBJ whole genome shotgun (WGS) entry which is preliminary data.</text>
</comment>